<evidence type="ECO:0008006" key="3">
    <source>
        <dbReference type="Google" id="ProtNLM"/>
    </source>
</evidence>
<keyword evidence="2" id="KW-1185">Reference proteome</keyword>
<protein>
    <recommendedName>
        <fullName evidence="3">Transcriptional regulatory protein, C terminal</fullName>
    </recommendedName>
</protein>
<dbReference type="GO" id="GO:0006355">
    <property type="term" value="P:regulation of DNA-templated transcription"/>
    <property type="evidence" value="ECO:0007669"/>
    <property type="project" value="InterPro"/>
</dbReference>
<proteinExistence type="predicted"/>
<name>A0A7C9VYI4_9PSEU</name>
<dbReference type="InterPro" id="IPR016032">
    <property type="entry name" value="Sig_transdc_resp-reg_C-effctor"/>
</dbReference>
<dbReference type="PANTHER" id="PTHR35807:SF1">
    <property type="entry name" value="TRANSCRIPTIONAL REGULATOR REDD"/>
    <property type="match status" value="1"/>
</dbReference>
<dbReference type="Gene3D" id="1.10.10.10">
    <property type="entry name" value="Winged helix-like DNA-binding domain superfamily/Winged helix DNA-binding domain"/>
    <property type="match status" value="1"/>
</dbReference>
<dbReference type="GO" id="GO:0003677">
    <property type="term" value="F:DNA binding"/>
    <property type="evidence" value="ECO:0007669"/>
    <property type="project" value="InterPro"/>
</dbReference>
<dbReference type="InterPro" id="IPR051677">
    <property type="entry name" value="AfsR-DnrI-RedD_regulator"/>
</dbReference>
<comment type="caution">
    <text evidence="1">The sequence shown here is derived from an EMBL/GenBank/DDBJ whole genome shotgun (WGS) entry which is preliminary data.</text>
</comment>
<dbReference type="AlphaFoldDB" id="A0A7C9VYI4"/>
<dbReference type="EMBL" id="JAAMPJ010000003">
    <property type="protein sequence ID" value="NGY60060.1"/>
    <property type="molecule type" value="Genomic_DNA"/>
</dbReference>
<reference evidence="1 2" key="1">
    <citation type="submission" date="2020-03" db="EMBL/GenBank/DDBJ databases">
        <title>Isolation and identification of active actinomycetes.</title>
        <authorList>
            <person name="Sun X."/>
        </authorList>
    </citation>
    <scope>NUCLEOTIDE SEQUENCE [LARGE SCALE GENOMIC DNA]</scope>
    <source>
        <strain evidence="1 2">NEAU-D13</strain>
    </source>
</reference>
<evidence type="ECO:0000313" key="2">
    <source>
        <dbReference type="Proteomes" id="UP000481360"/>
    </source>
</evidence>
<accession>A0A7C9VYI4</accession>
<dbReference type="PANTHER" id="PTHR35807">
    <property type="entry name" value="TRANSCRIPTIONAL REGULATOR REDD-RELATED"/>
    <property type="match status" value="1"/>
</dbReference>
<gene>
    <name evidence="1" type="ORF">G7043_14115</name>
</gene>
<evidence type="ECO:0000313" key="1">
    <source>
        <dbReference type="EMBL" id="NGY60060.1"/>
    </source>
</evidence>
<dbReference type="Proteomes" id="UP000481360">
    <property type="component" value="Unassembled WGS sequence"/>
</dbReference>
<dbReference type="SUPFAM" id="SSF46894">
    <property type="entry name" value="C-terminal effector domain of the bipartite response regulators"/>
    <property type="match status" value="1"/>
</dbReference>
<dbReference type="InterPro" id="IPR036388">
    <property type="entry name" value="WH-like_DNA-bd_sf"/>
</dbReference>
<organism evidence="1 2">
    <name type="scientific">Lentzea alba</name>
    <dbReference type="NCBI Taxonomy" id="2714351"/>
    <lineage>
        <taxon>Bacteria</taxon>
        <taxon>Bacillati</taxon>
        <taxon>Actinomycetota</taxon>
        <taxon>Actinomycetes</taxon>
        <taxon>Pseudonocardiales</taxon>
        <taxon>Pseudonocardiaceae</taxon>
        <taxon>Lentzea</taxon>
    </lineage>
</organism>
<dbReference type="RefSeq" id="WP_166046061.1">
    <property type="nucleotide sequence ID" value="NZ_JAAMPJ010000003.1"/>
</dbReference>
<sequence length="87" mass="9180">MSVEFAVLGPLQVRVDGREQAVGGFTRRAALAFLLLNAGRVVSISELTEALWPDGHPPTARGILLNAVSALRKAGRPTTAPRRCGSS</sequence>